<dbReference type="CDD" id="cd01335">
    <property type="entry name" value="Radical_SAM"/>
    <property type="match status" value="1"/>
</dbReference>
<dbReference type="InterPro" id="IPR007197">
    <property type="entry name" value="rSAM"/>
</dbReference>
<keyword evidence="1" id="KW-0949">S-adenosyl-L-methionine</keyword>
<evidence type="ECO:0000256" key="5">
    <source>
        <dbReference type="SAM" id="MobiDB-lite"/>
    </source>
</evidence>
<dbReference type="InterPro" id="IPR050377">
    <property type="entry name" value="Radical_SAM_PqqE_MftC-like"/>
</dbReference>
<dbReference type="PROSITE" id="PS51918">
    <property type="entry name" value="RADICAL_SAM"/>
    <property type="match status" value="1"/>
</dbReference>
<dbReference type="InterPro" id="IPR058240">
    <property type="entry name" value="rSAM_sf"/>
</dbReference>
<dbReference type="InterPro" id="IPR013785">
    <property type="entry name" value="Aldolase_TIM"/>
</dbReference>
<dbReference type="Pfam" id="PF04055">
    <property type="entry name" value="Radical_SAM"/>
    <property type="match status" value="1"/>
</dbReference>
<dbReference type="Proteomes" id="UP000631791">
    <property type="component" value="Unassembled WGS sequence"/>
</dbReference>
<proteinExistence type="predicted"/>
<comment type="caution">
    <text evidence="7">The sequence shown here is derived from an EMBL/GenBank/DDBJ whole genome shotgun (WGS) entry which is preliminary data.</text>
</comment>
<feature type="domain" description="Radical SAM core" evidence="6">
    <location>
        <begin position="16"/>
        <end position="234"/>
    </location>
</feature>
<name>A0ABS0K8T1_9ACTN</name>
<dbReference type="CDD" id="cd21109">
    <property type="entry name" value="SPASM"/>
    <property type="match status" value="1"/>
</dbReference>
<feature type="region of interest" description="Disordered" evidence="5">
    <location>
        <begin position="336"/>
        <end position="355"/>
    </location>
</feature>
<keyword evidence="2" id="KW-0479">Metal-binding</keyword>
<evidence type="ECO:0000313" key="8">
    <source>
        <dbReference type="Proteomes" id="UP000631791"/>
    </source>
</evidence>
<dbReference type="PANTHER" id="PTHR11228:SF7">
    <property type="entry name" value="PQQA PEPTIDE CYCLASE"/>
    <property type="match status" value="1"/>
</dbReference>
<evidence type="ECO:0000256" key="3">
    <source>
        <dbReference type="ARBA" id="ARBA00023004"/>
    </source>
</evidence>
<organism evidence="7 8">
    <name type="scientific">Micromonospora vinacea</name>
    <dbReference type="NCBI Taxonomy" id="709878"/>
    <lineage>
        <taxon>Bacteria</taxon>
        <taxon>Bacillati</taxon>
        <taxon>Actinomycetota</taxon>
        <taxon>Actinomycetes</taxon>
        <taxon>Micromonosporales</taxon>
        <taxon>Micromonosporaceae</taxon>
        <taxon>Micromonospora</taxon>
    </lineage>
</organism>
<dbReference type="RefSeq" id="WP_196923383.1">
    <property type="nucleotide sequence ID" value="NZ_JADOTY010000001.1"/>
</dbReference>
<dbReference type="SUPFAM" id="SSF102114">
    <property type="entry name" value="Radical SAM enzymes"/>
    <property type="match status" value="1"/>
</dbReference>
<sequence>MTDPDLLEAFLRDDPQAPPRTAFVNILKRCNARCRYCTDWRASRDPRGDPSRKLLRALFADLVELGIADLVVSGGEPFLRRDVLDVLADAVALGLAVRVISNGSALTRDHVDALARLGVGRVGISIDSLSETRMRELRGLPVKRVMASIEMLAAQHRDNPAMRVSLFVTVTRHNIDDLLPLAAYAEKLGISIQFQPVHWAGTGTEQEILEELWPTAAEVDRLAVVIGELVSWQQTGTSPIASSDRYLAQMPGFFVNRTFRPARCTVAYTDVVIDQDLNMRPCWSMDPVGSVARETASRLWTSEQMRAARAQIRKGGCPGCLYSCHINKPHVELPSIPGIPESRGGEGVSALDRPV</sequence>
<evidence type="ECO:0000313" key="7">
    <source>
        <dbReference type="EMBL" id="MBG6105036.1"/>
    </source>
</evidence>
<dbReference type="SFLD" id="SFLDG01386">
    <property type="entry name" value="main_SPASM_domain-containing"/>
    <property type="match status" value="1"/>
</dbReference>
<evidence type="ECO:0000256" key="1">
    <source>
        <dbReference type="ARBA" id="ARBA00022691"/>
    </source>
</evidence>
<dbReference type="SMART" id="SM00729">
    <property type="entry name" value="Elp3"/>
    <property type="match status" value="1"/>
</dbReference>
<keyword evidence="4" id="KW-0411">Iron-sulfur</keyword>
<protein>
    <submittedName>
        <fullName evidence="7">MoaA/NifB/PqqE/SkfB family radical SAM enzyme</fullName>
    </submittedName>
</protein>
<gene>
    <name evidence="7" type="ORF">IW249_005450</name>
</gene>
<keyword evidence="8" id="KW-1185">Reference proteome</keyword>
<evidence type="ECO:0000259" key="6">
    <source>
        <dbReference type="PROSITE" id="PS51918"/>
    </source>
</evidence>
<dbReference type="EMBL" id="JADOTY010000001">
    <property type="protein sequence ID" value="MBG6105036.1"/>
    <property type="molecule type" value="Genomic_DNA"/>
</dbReference>
<reference evidence="7 8" key="1">
    <citation type="submission" date="2020-11" db="EMBL/GenBank/DDBJ databases">
        <title>Sequencing the genomes of 1000 actinobacteria strains.</title>
        <authorList>
            <person name="Klenk H.-P."/>
        </authorList>
    </citation>
    <scope>NUCLEOTIDE SEQUENCE [LARGE SCALE GENOMIC DNA]</scope>
    <source>
        <strain evidence="7 8">DSM 101695</strain>
    </source>
</reference>
<dbReference type="PANTHER" id="PTHR11228">
    <property type="entry name" value="RADICAL SAM DOMAIN PROTEIN"/>
    <property type="match status" value="1"/>
</dbReference>
<dbReference type="InterPro" id="IPR006638">
    <property type="entry name" value="Elp3/MiaA/NifB-like_rSAM"/>
</dbReference>
<evidence type="ECO:0000256" key="2">
    <source>
        <dbReference type="ARBA" id="ARBA00022723"/>
    </source>
</evidence>
<dbReference type="Gene3D" id="3.20.20.70">
    <property type="entry name" value="Aldolase class I"/>
    <property type="match status" value="1"/>
</dbReference>
<dbReference type="SFLD" id="SFLDS00029">
    <property type="entry name" value="Radical_SAM"/>
    <property type="match status" value="1"/>
</dbReference>
<keyword evidence="3" id="KW-0408">Iron</keyword>
<accession>A0ABS0K8T1</accession>
<dbReference type="SFLD" id="SFLDG01067">
    <property type="entry name" value="SPASM/twitch_domain_containing"/>
    <property type="match status" value="1"/>
</dbReference>
<evidence type="ECO:0000256" key="4">
    <source>
        <dbReference type="ARBA" id="ARBA00023014"/>
    </source>
</evidence>